<organism evidence="6 7">
    <name type="scientific">Granulicella rosea</name>
    <dbReference type="NCBI Taxonomy" id="474952"/>
    <lineage>
        <taxon>Bacteria</taxon>
        <taxon>Pseudomonadati</taxon>
        <taxon>Acidobacteriota</taxon>
        <taxon>Terriglobia</taxon>
        <taxon>Terriglobales</taxon>
        <taxon>Acidobacteriaceae</taxon>
        <taxon>Granulicella</taxon>
    </lineage>
</organism>
<dbReference type="InterPro" id="IPR001279">
    <property type="entry name" value="Metallo-B-lactamas"/>
</dbReference>
<sequence>MHPAARPTDQDLLRARQPLGDFELTVCTDGSFLLDGGAMFGVVPKTLWQRRMPADENNCVLLGLNTLIVRTGRHTVLIETGIGNKQSAKMQQIHRNQALLPSSLAAAGIRPEEVDVVVNTHLHFDHCGWNTTLHPDGSVTPTFPNARYFAHRGEVEHGHRQLDRDRVSYLSPNYDPLIESGQMTLLDEDSIRQNPQIVPGVSVEVYPGHTAQMLGIHIESTGPGGTRQKACYIGDLLPTANHLDPTWVMGFDLDPLRCIAERKRYLKRAVDEDILTVFTHDHHTPLGRIGWNEKGKPVIV</sequence>
<accession>A0A239DDU6</accession>
<keyword evidence="2" id="KW-0479">Metal-binding</keyword>
<dbReference type="OrthoDB" id="9802897at2"/>
<dbReference type="Gene3D" id="3.60.15.10">
    <property type="entry name" value="Ribonuclease Z/Hydroxyacylglutathione hydrolase-like"/>
    <property type="match status" value="1"/>
</dbReference>
<feature type="domain" description="Metallo-beta-lactamase" evidence="5">
    <location>
        <begin position="63"/>
        <end position="280"/>
    </location>
</feature>
<reference evidence="6 7" key="1">
    <citation type="submission" date="2017-06" db="EMBL/GenBank/DDBJ databases">
        <authorList>
            <person name="Kim H.J."/>
            <person name="Triplett B.A."/>
        </authorList>
    </citation>
    <scope>NUCLEOTIDE SEQUENCE [LARGE SCALE GENOMIC DNA]</scope>
    <source>
        <strain evidence="6 7">DSM 18704</strain>
    </source>
</reference>
<dbReference type="Proteomes" id="UP000198356">
    <property type="component" value="Unassembled WGS sequence"/>
</dbReference>
<evidence type="ECO:0000313" key="7">
    <source>
        <dbReference type="Proteomes" id="UP000198356"/>
    </source>
</evidence>
<dbReference type="InterPro" id="IPR051013">
    <property type="entry name" value="MBL_superfamily_lactonases"/>
</dbReference>
<name>A0A239DDU6_9BACT</name>
<dbReference type="GO" id="GO:0016787">
    <property type="term" value="F:hydrolase activity"/>
    <property type="evidence" value="ECO:0007669"/>
    <property type="project" value="UniProtKB-KW"/>
</dbReference>
<dbReference type="RefSeq" id="WP_089406717.1">
    <property type="nucleotide sequence ID" value="NZ_FZOU01000001.1"/>
</dbReference>
<evidence type="ECO:0000256" key="3">
    <source>
        <dbReference type="ARBA" id="ARBA00022801"/>
    </source>
</evidence>
<keyword evidence="7" id="KW-1185">Reference proteome</keyword>
<proteinExistence type="inferred from homology"/>
<dbReference type="GO" id="GO:0046872">
    <property type="term" value="F:metal ion binding"/>
    <property type="evidence" value="ECO:0007669"/>
    <property type="project" value="UniProtKB-KW"/>
</dbReference>
<evidence type="ECO:0000256" key="2">
    <source>
        <dbReference type="ARBA" id="ARBA00022723"/>
    </source>
</evidence>
<evidence type="ECO:0000256" key="4">
    <source>
        <dbReference type="ARBA" id="ARBA00022833"/>
    </source>
</evidence>
<comment type="similarity">
    <text evidence="1">Belongs to the metallo-beta-lactamase superfamily.</text>
</comment>
<dbReference type="AlphaFoldDB" id="A0A239DDU6"/>
<gene>
    <name evidence="6" type="ORF">SAMN05421770_101419</name>
</gene>
<dbReference type="SMART" id="SM00849">
    <property type="entry name" value="Lactamase_B"/>
    <property type="match status" value="1"/>
</dbReference>
<dbReference type="SUPFAM" id="SSF56281">
    <property type="entry name" value="Metallo-hydrolase/oxidoreductase"/>
    <property type="match status" value="1"/>
</dbReference>
<dbReference type="Pfam" id="PF00753">
    <property type="entry name" value="Lactamase_B"/>
    <property type="match status" value="1"/>
</dbReference>
<dbReference type="InterPro" id="IPR036866">
    <property type="entry name" value="RibonucZ/Hydroxyglut_hydro"/>
</dbReference>
<keyword evidence="3" id="KW-0378">Hydrolase</keyword>
<evidence type="ECO:0000259" key="5">
    <source>
        <dbReference type="SMART" id="SM00849"/>
    </source>
</evidence>
<evidence type="ECO:0000256" key="1">
    <source>
        <dbReference type="ARBA" id="ARBA00007749"/>
    </source>
</evidence>
<evidence type="ECO:0000313" key="6">
    <source>
        <dbReference type="EMBL" id="SNS30500.1"/>
    </source>
</evidence>
<keyword evidence="4" id="KW-0862">Zinc</keyword>
<protein>
    <submittedName>
        <fullName evidence="6">Glyoxylase, beta-lactamase superfamily II</fullName>
    </submittedName>
</protein>
<dbReference type="PANTHER" id="PTHR42978:SF6">
    <property type="entry name" value="QUORUM-QUENCHING LACTONASE YTNP-RELATED"/>
    <property type="match status" value="1"/>
</dbReference>
<dbReference type="PANTHER" id="PTHR42978">
    <property type="entry name" value="QUORUM-QUENCHING LACTONASE YTNP-RELATED-RELATED"/>
    <property type="match status" value="1"/>
</dbReference>
<dbReference type="EMBL" id="FZOU01000001">
    <property type="protein sequence ID" value="SNS30500.1"/>
    <property type="molecule type" value="Genomic_DNA"/>
</dbReference>